<feature type="compositionally biased region" description="Polar residues" evidence="2">
    <location>
        <begin position="931"/>
        <end position="953"/>
    </location>
</feature>
<feature type="compositionally biased region" description="Basic and acidic residues" evidence="2">
    <location>
        <begin position="2221"/>
        <end position="2231"/>
    </location>
</feature>
<feature type="compositionally biased region" description="Low complexity" evidence="2">
    <location>
        <begin position="1036"/>
        <end position="1046"/>
    </location>
</feature>
<feature type="compositionally biased region" description="Basic and acidic residues" evidence="2">
    <location>
        <begin position="1122"/>
        <end position="1139"/>
    </location>
</feature>
<feature type="region of interest" description="Disordered" evidence="2">
    <location>
        <begin position="275"/>
        <end position="307"/>
    </location>
</feature>
<feature type="coiled-coil region" evidence="1">
    <location>
        <begin position="123"/>
        <end position="153"/>
    </location>
</feature>
<feature type="compositionally biased region" description="Basic and acidic residues" evidence="2">
    <location>
        <begin position="1601"/>
        <end position="1617"/>
    </location>
</feature>
<dbReference type="EMBL" id="CAIIXF020000010">
    <property type="protein sequence ID" value="CAH1797118.1"/>
    <property type="molecule type" value="Genomic_DNA"/>
</dbReference>
<evidence type="ECO:0000313" key="4">
    <source>
        <dbReference type="Proteomes" id="UP000749559"/>
    </source>
</evidence>
<feature type="compositionally biased region" description="Basic and acidic residues" evidence="2">
    <location>
        <begin position="1153"/>
        <end position="1171"/>
    </location>
</feature>
<feature type="compositionally biased region" description="Low complexity" evidence="2">
    <location>
        <begin position="512"/>
        <end position="534"/>
    </location>
</feature>
<organism evidence="3 4">
    <name type="scientific">Owenia fusiformis</name>
    <name type="common">Polychaete worm</name>
    <dbReference type="NCBI Taxonomy" id="6347"/>
    <lineage>
        <taxon>Eukaryota</taxon>
        <taxon>Metazoa</taxon>
        <taxon>Spiralia</taxon>
        <taxon>Lophotrochozoa</taxon>
        <taxon>Annelida</taxon>
        <taxon>Polychaeta</taxon>
        <taxon>Sedentaria</taxon>
        <taxon>Canalipalpata</taxon>
        <taxon>Sabellida</taxon>
        <taxon>Oweniida</taxon>
        <taxon>Oweniidae</taxon>
        <taxon>Owenia</taxon>
    </lineage>
</organism>
<feature type="compositionally biased region" description="Basic and acidic residues" evidence="2">
    <location>
        <begin position="826"/>
        <end position="840"/>
    </location>
</feature>
<feature type="compositionally biased region" description="Basic and acidic residues" evidence="2">
    <location>
        <begin position="1430"/>
        <end position="1449"/>
    </location>
</feature>
<evidence type="ECO:0000256" key="2">
    <source>
        <dbReference type="SAM" id="MobiDB-lite"/>
    </source>
</evidence>
<feature type="compositionally biased region" description="Basic and acidic residues" evidence="2">
    <location>
        <begin position="1852"/>
        <end position="1862"/>
    </location>
</feature>
<dbReference type="OrthoDB" id="690068at2759"/>
<feature type="region of interest" description="Disordered" evidence="2">
    <location>
        <begin position="1803"/>
        <end position="1824"/>
    </location>
</feature>
<feature type="region of interest" description="Disordered" evidence="2">
    <location>
        <begin position="328"/>
        <end position="352"/>
    </location>
</feature>
<feature type="compositionally biased region" description="Low complexity" evidence="2">
    <location>
        <begin position="887"/>
        <end position="925"/>
    </location>
</feature>
<evidence type="ECO:0000256" key="1">
    <source>
        <dbReference type="SAM" id="Coils"/>
    </source>
</evidence>
<feature type="region of interest" description="Disordered" evidence="2">
    <location>
        <begin position="1106"/>
        <end position="1721"/>
    </location>
</feature>
<dbReference type="Proteomes" id="UP000749559">
    <property type="component" value="Unassembled WGS sequence"/>
</dbReference>
<feature type="compositionally biased region" description="Low complexity" evidence="2">
    <location>
        <begin position="1803"/>
        <end position="1822"/>
    </location>
</feature>
<feature type="region of interest" description="Disordered" evidence="2">
    <location>
        <begin position="1963"/>
        <end position="2017"/>
    </location>
</feature>
<feature type="region of interest" description="Disordered" evidence="2">
    <location>
        <begin position="2549"/>
        <end position="2581"/>
    </location>
</feature>
<feature type="compositionally biased region" description="Low complexity" evidence="2">
    <location>
        <begin position="2363"/>
        <end position="2377"/>
    </location>
</feature>
<keyword evidence="1" id="KW-0175">Coiled coil</keyword>
<feature type="region of interest" description="Disordered" evidence="2">
    <location>
        <begin position="1733"/>
        <end position="1789"/>
    </location>
</feature>
<feature type="region of interest" description="Disordered" evidence="2">
    <location>
        <begin position="885"/>
        <end position="1046"/>
    </location>
</feature>
<feature type="compositionally biased region" description="Polar residues" evidence="2">
    <location>
        <begin position="2140"/>
        <end position="2155"/>
    </location>
</feature>
<feature type="region of interest" description="Disordered" evidence="2">
    <location>
        <begin position="387"/>
        <end position="411"/>
    </location>
</feature>
<feature type="region of interest" description="Disordered" evidence="2">
    <location>
        <begin position="495"/>
        <end position="536"/>
    </location>
</feature>
<feature type="compositionally biased region" description="Low complexity" evidence="2">
    <location>
        <begin position="954"/>
        <end position="1001"/>
    </location>
</feature>
<proteinExistence type="predicted"/>
<feature type="region of interest" description="Disordered" evidence="2">
    <location>
        <begin position="805"/>
        <end position="840"/>
    </location>
</feature>
<feature type="compositionally biased region" description="Basic residues" evidence="2">
    <location>
        <begin position="1140"/>
        <end position="1152"/>
    </location>
</feature>
<feature type="compositionally biased region" description="Low complexity" evidence="2">
    <location>
        <begin position="1750"/>
        <end position="1788"/>
    </location>
</feature>
<reference evidence="3" key="1">
    <citation type="submission" date="2022-03" db="EMBL/GenBank/DDBJ databases">
        <authorList>
            <person name="Martin C."/>
        </authorList>
    </citation>
    <scope>NUCLEOTIDE SEQUENCE</scope>
</reference>
<feature type="compositionally biased region" description="Basic and acidic residues" evidence="2">
    <location>
        <begin position="1543"/>
        <end position="1556"/>
    </location>
</feature>
<accession>A0A8J1TWI5</accession>
<feature type="region of interest" description="Disordered" evidence="2">
    <location>
        <begin position="1934"/>
        <end position="1953"/>
    </location>
</feature>
<feature type="compositionally biased region" description="Low complexity" evidence="2">
    <location>
        <begin position="1866"/>
        <end position="1878"/>
    </location>
</feature>
<feature type="region of interest" description="Disordered" evidence="2">
    <location>
        <begin position="2076"/>
        <end position="2401"/>
    </location>
</feature>
<sequence>MQTMASKMKNKGLIDKTLTTVDKDVLKSNGFTHNTEDDAENTELEMDPEAVKLERQTKRNQTEQKRKVKIRALIMQMGALLPDSSKTIEKKGSRPMTEVLEESIARLKFLNERDENFLMSHVTEIQAEEMTRLRNEIDSLKEENTRLKNLFEQKDFPTDSLENLEKLWKEAKFTRLELNSDFVKKLGTIRPGKTKSSRKSNIRNLVVAEEQAALNETLNEITSAENFAFKPDGGMAGLQNFTNTQTAVFNNGAMYMSPQGQIQQGMPPQGMLPQVSQPQGMLPQVSQPQGMLPQVSQPQGMLPQVSQPQGMLPQVSQQQGMLTIDTGNTQETQSDTAPASTTMTMSSENLPPQGGQNLISTMPPGMIMPQPTHPGQVLLINEHGQPIGFGGPTLEMPNKDGTSEQSSGAPGGMMFPPGMPNLPQNLVQTGPGQFMTNNSLPQALILPNGQIVPVVTQPIVMPPPGQPISSNMMIPNSQGILAHPGGINNEINTQFTMKPPNQVSQPQTMAPQVSQPQTTTSSDSDSTVTSQPTSLCTSTSVTFTTLAQNSQTSQPIAIGSSIATSAGQLICQPPIISSMGHRPIMHQVPGQPNQAPVMMSTNNTLTTTATSDGNAIGSNVNSGPGPNAIGPNGNIIGPGGQTVGPNGSIIGLGGNQLGPNGTMIGIPGNIRPPGVTVNGQGQLIGPPGAIGPPGTMFNGPGHPPSGNTVTATVLTSNGKIIIQLPPGGQIDPNTIITTPGLGLPGSPLGALGQKKAAGQRLLMPKPGTGSVVRPPIDNNTPISTLWNTPLISNSDNETVQKNLNEINQKTPSKSKNGKKKSTKAKIKVEKKDPSAGTKDDDILAKATASIFSNIEISPPIGGIHDGAPDEDNPLQIDMGAMEHDTYNTTNSQNLDNSQTSQSSSSPNKSKENNVSVNNPSNQSNVMISIRGVTTHSSSITSDEVTNDDSQSQPVTSCEPTTTTMTTTSSVSSTASVTSVSTQMTSSTSNVTLSSPSVTSPNKNTKKESSTMSTSPSTPQKQTSDTTTGMSSHQNNSITTPTTVSPSSKTAANVLLSMPMIGGSPPLMGNPSPNSLSMVNTFNNTVGNINTSGSTIPSNMFAHGLNMPSFSDLQPNPNAFNRNNKESQKKKEFPPAETPKKSKSRHQSKSKKAQHTEEIKDSKTETPPKPDEPNESNDDLTYKGFSPLHTSETNKKSSKSSKKGDRSQSKHEKVEHEKPSKNKSSKDAGKVPPVSTDIVMDTIDSVVSSYTMHDESPTKDSPEKQTPKTETPPKYPELKHSFIPESDDLDTKKSKRKSRKSRQKSAEREPLTMPPPPPHEESQEEVLLPWQIAEDKNQNHIKSPPIVEQPMDLAIKNHEESVAKKQQESPISKKSKKKDKRKSVELPNTISFSENDLEDVLDQVESFGKPEPRKSRTRSKHKSNTDTDQEPAPKKQKVEEKRQSLTEELKISTGTSDNIIVGELTPGTSGSDPKRRTSIDWDTEVLGKSNVNMHKKFRPEGIKAPLEAKQATSRDVYDFNDFDDSPPSATLRKEPGLFKSPKSQLKEPVEKPLDLPKPRSPLKSPKPPKSTSETKKQVDKIPEYKPPPPQVYTPPQVKRKDRIHESEAKLKLNEHTRSEASINHPPTSTPVNKGNQSDVGKEIKEKESKDRVPEVTSAGPQPHLSTYPIKKHRIQRASEPKPQLVSEPPIVTPDVPTYSEGNSSSKASSSGAPCTRSTPPVSVVASVSTVTSINTGPISSAASLSSNPITSVPSMSSGAMSGGPISSVPSISSGPMNSVPSMSSGPPVSTLATVTKTLSSTGMISSSIPTLSSGPSLSGGPPLAVVSKDSMPKLIPDKKSQEAAALAAAAQNRHAENKLEKPVSKLPQYQDHQQPQGQDMNRYQQDFPVSVNNTNTANSQFVAPNVQTSTQAVMGNTSKDNINVPFSSNSNQSFSFSVTSATSTPPASTASNSVPKAVSSHAMVPAASRVNPTPPPPVRHTERHKPASKPGENRPGPFPFYPLHPSITSPGGGAHNPPVSSFNNFSGERPLDSSIPPLSFPPISLDIPSVGGPQRGQGNSHMLPQTTQMNLPYGGLGEDQKHTSQASSQMHQPPGGLNLNPPFSMDMSMNRPPNMFTSNPQLAPGRGSTAPPFRSMANDIPAQTSRPYTQNPQNMEMPNFSMGRNDGGNMKRMSQQRSAPQAPMQPSQPAPPSNMPHPNTLTSPQPQQRRGSYPNFPMPDNMHPREGHDFRDLTPLSGPDKSRTPQHQAHNRNEPGYFPGMQQSGPPSGSNLPPSNLRLHHNSDASSQASNFDPSQNTMPPMPSFSSATFDPPMLQLPTDTSPAPSQPPPPQAPSYPTSQPPAQPMRKPSTDRSTTSRKETTQPPSSSAPSSRSSSKSTKSKAKSKSKSNNANRYHEVDTNLSNSIFEQGRSMTPYFSHLGIPSPPPSRNMQSSEIPTYLPSNIFGGPPRPLSNANNSQFNKQDLGNPYALFPPPPRHQNGMGSLGFQPTGFSMNPMHGQPSSQSLPTHSSVGVTPHVPTFSLSNIFPDINSQSSDSINISPIKFPHGNPMLPPSQSSMDHPSIPAHQPGSLYQHRPSPGVLPGGLGLLGQHHHQMFDPRVPQGNPNMGPHTFHGHPGHPPTFGFPL</sequence>
<feature type="compositionally biased region" description="Polar residues" evidence="2">
    <location>
        <begin position="2199"/>
        <end position="2209"/>
    </location>
</feature>
<feature type="compositionally biased region" description="Basic and acidic residues" evidence="2">
    <location>
        <begin position="1354"/>
        <end position="1366"/>
    </location>
</feature>
<evidence type="ECO:0000313" key="3">
    <source>
        <dbReference type="EMBL" id="CAH1797118.1"/>
    </source>
</evidence>
<feature type="compositionally biased region" description="Basic residues" evidence="2">
    <location>
        <begin position="1292"/>
        <end position="1302"/>
    </location>
</feature>
<feature type="region of interest" description="Disordered" evidence="2">
    <location>
        <begin position="1837"/>
        <end position="1883"/>
    </location>
</feature>
<protein>
    <submittedName>
        <fullName evidence="3">Uncharacterized protein</fullName>
    </submittedName>
</protein>
<feature type="compositionally biased region" description="Basic and acidic residues" evidence="2">
    <location>
        <begin position="1571"/>
        <end position="1582"/>
    </location>
</feature>
<feature type="compositionally biased region" description="Polar residues" evidence="2">
    <location>
        <begin position="1733"/>
        <end position="1749"/>
    </location>
</feature>
<feature type="compositionally biased region" description="Pro residues" evidence="2">
    <location>
        <begin position="2185"/>
        <end position="2194"/>
    </location>
</feature>
<dbReference type="GO" id="GO:0046983">
    <property type="term" value="F:protein dimerization activity"/>
    <property type="evidence" value="ECO:0007669"/>
    <property type="project" value="InterPro"/>
</dbReference>
<feature type="compositionally biased region" description="Basic and acidic residues" evidence="2">
    <location>
        <begin position="1201"/>
        <end position="1228"/>
    </location>
</feature>
<feature type="compositionally biased region" description="Polar residues" evidence="2">
    <location>
        <begin position="328"/>
        <end position="339"/>
    </location>
</feature>
<feature type="compositionally biased region" description="Low complexity" evidence="2">
    <location>
        <begin position="2263"/>
        <end position="2276"/>
    </location>
</feature>
<feature type="compositionally biased region" description="Basic and acidic residues" evidence="2">
    <location>
        <begin position="1638"/>
        <end position="1652"/>
    </location>
</feature>
<feature type="compositionally biased region" description="Basic and acidic residues" evidence="2">
    <location>
        <begin position="2348"/>
        <end position="2360"/>
    </location>
</feature>
<gene>
    <name evidence="3" type="ORF">OFUS_LOCUS21455</name>
</gene>
<keyword evidence="4" id="KW-1185">Reference proteome</keyword>
<feature type="compositionally biased region" description="Basic and acidic residues" evidence="2">
    <location>
        <begin position="1251"/>
        <end position="1266"/>
    </location>
</feature>
<feature type="compositionally biased region" description="Polar residues" evidence="2">
    <location>
        <begin position="1618"/>
        <end position="1637"/>
    </location>
</feature>
<feature type="compositionally biased region" description="Low complexity" evidence="2">
    <location>
        <begin position="1009"/>
        <end position="1027"/>
    </location>
</feature>
<feature type="compositionally biased region" description="Polar residues" evidence="2">
    <location>
        <begin position="495"/>
        <end position="511"/>
    </location>
</feature>
<comment type="caution">
    <text evidence="3">The sequence shown here is derived from an EMBL/GenBank/DDBJ whole genome shotgun (WGS) entry which is preliminary data.</text>
</comment>
<feature type="compositionally biased region" description="Pro residues" evidence="2">
    <location>
        <begin position="2324"/>
        <end position="2343"/>
    </location>
</feature>
<dbReference type="PROSITE" id="PS50888">
    <property type="entry name" value="BHLH"/>
    <property type="match status" value="1"/>
</dbReference>
<feature type="compositionally biased region" description="Basic residues" evidence="2">
    <location>
        <begin position="815"/>
        <end position="825"/>
    </location>
</feature>
<name>A0A8J1TWI5_OWEFU</name>
<dbReference type="InterPro" id="IPR011598">
    <property type="entry name" value="bHLH_dom"/>
</dbReference>
<feature type="compositionally biased region" description="Low complexity" evidence="2">
    <location>
        <begin position="1698"/>
        <end position="1709"/>
    </location>
</feature>
<feature type="compositionally biased region" description="Polar residues" evidence="2">
    <location>
        <begin position="1107"/>
        <end position="1121"/>
    </location>
</feature>
<feature type="compositionally biased region" description="Polar residues" evidence="2">
    <location>
        <begin position="2283"/>
        <end position="2308"/>
    </location>
</feature>